<comment type="caution">
    <text evidence="1">The sequence shown here is derived from an EMBL/GenBank/DDBJ whole genome shotgun (WGS) entry which is preliminary data.</text>
</comment>
<protein>
    <submittedName>
        <fullName evidence="1">Uncharacterized protein</fullName>
    </submittedName>
</protein>
<proteinExistence type="predicted"/>
<dbReference type="Proteomes" id="UP001231649">
    <property type="component" value="Chromosome 15"/>
</dbReference>
<organism evidence="1 2">
    <name type="scientific">Mythimna loreyi</name>
    <dbReference type="NCBI Taxonomy" id="667449"/>
    <lineage>
        <taxon>Eukaryota</taxon>
        <taxon>Metazoa</taxon>
        <taxon>Ecdysozoa</taxon>
        <taxon>Arthropoda</taxon>
        <taxon>Hexapoda</taxon>
        <taxon>Insecta</taxon>
        <taxon>Pterygota</taxon>
        <taxon>Neoptera</taxon>
        <taxon>Endopterygota</taxon>
        <taxon>Lepidoptera</taxon>
        <taxon>Glossata</taxon>
        <taxon>Ditrysia</taxon>
        <taxon>Noctuoidea</taxon>
        <taxon>Noctuidae</taxon>
        <taxon>Noctuinae</taxon>
        <taxon>Hadenini</taxon>
        <taxon>Mythimna</taxon>
    </lineage>
</organism>
<evidence type="ECO:0000313" key="1">
    <source>
        <dbReference type="EMBL" id="KAJ8725748.1"/>
    </source>
</evidence>
<gene>
    <name evidence="1" type="ORF">PYW08_003931</name>
</gene>
<accession>A0ACC2QU12</accession>
<evidence type="ECO:0000313" key="2">
    <source>
        <dbReference type="Proteomes" id="UP001231649"/>
    </source>
</evidence>
<reference evidence="1" key="1">
    <citation type="submission" date="2023-03" db="EMBL/GenBank/DDBJ databases">
        <title>Chromosome-level genomes of two armyworms, Mythimna separata and Mythimna loreyi, provide insights into the biosynthesis and reception of sex pheromones.</title>
        <authorList>
            <person name="Zhao H."/>
        </authorList>
    </citation>
    <scope>NUCLEOTIDE SEQUENCE</scope>
    <source>
        <strain evidence="1">BeijingLab</strain>
    </source>
</reference>
<keyword evidence="2" id="KW-1185">Reference proteome</keyword>
<sequence>MFSKSVLLFLAVYFSSGYSYELKTEKFFREDYTFIEAVESFYKIHTTPQKWTEAKRVCALEGAILWHPDDDDEAREVKTFWRNTKYNIEWVYVGLSDILAEGDFKTIDGKSVSKVYNKWEPGQPNDKNGREDCVYLYRDYQLDDWPCDFDYHFICKKTLQSLELHSHCNSSVSSDGQDAKTLYRKDYHYMENEDSYYKIHTSPKTWSKAKQMCELEDATLWYPDDDTEARAVRSYWETTQPQINWIYVGLSNTTTGFKTIDGKSVSTVYNQWALNQPNNNGECVYMYKEGDLGDWSCNAVYSFICKKSRQSLEWYYHCNMSDSDGQMVERPKKFFRNDYTYIGSEESFYKIHTSPQTWADAKRVCALEGATFWYPENDEEANAVISFWNTTQSHIGWVYVGMSDKMAKGLFETVDGKSISEVYNKWQPEWNQHCNMSDPDYILNKNNGKCYKVHTTPLTWTEAYTTCRLEQSHLAVISNQHEMDYLVNLTESTPKPRVKHDYERGIYHMGFHNKFNEGWQTVRGTPMSAFADAWWDSYKPADDRDQCGSMFYTGRLTNIDCDMKSFFICEHQLPKSLTELEVF</sequence>
<dbReference type="EMBL" id="CM056791">
    <property type="protein sequence ID" value="KAJ8725748.1"/>
    <property type="molecule type" value="Genomic_DNA"/>
</dbReference>
<name>A0ACC2QU12_9NEOP</name>